<dbReference type="InterPro" id="IPR014717">
    <property type="entry name" value="Transl_elong_EF1B/ribsomal_bS6"/>
</dbReference>
<dbReference type="AlphaFoldDB" id="A0A1G5RS00"/>
<evidence type="ECO:0000256" key="2">
    <source>
        <dbReference type="ARBA" id="ARBA00035104"/>
    </source>
</evidence>
<dbReference type="PANTHER" id="PTHR21011:SF1">
    <property type="entry name" value="SMALL RIBOSOMAL SUBUNIT PROTEIN BS6M"/>
    <property type="match status" value="1"/>
</dbReference>
<dbReference type="STRING" id="1120920.SAMN03080599_00334"/>
<dbReference type="GO" id="GO:0003735">
    <property type="term" value="F:structural constituent of ribosome"/>
    <property type="evidence" value="ECO:0007669"/>
    <property type="project" value="InterPro"/>
</dbReference>
<dbReference type="GO" id="GO:1990904">
    <property type="term" value="C:ribonucleoprotein complex"/>
    <property type="evidence" value="ECO:0007669"/>
    <property type="project" value="UniProtKB-KW"/>
</dbReference>
<dbReference type="PANTHER" id="PTHR21011">
    <property type="entry name" value="MITOCHONDRIAL 28S RIBOSOMAL PROTEIN S6"/>
    <property type="match status" value="1"/>
</dbReference>
<dbReference type="NCBIfam" id="TIGR00166">
    <property type="entry name" value="S6"/>
    <property type="match status" value="1"/>
</dbReference>
<name>A0A1G5RS00_9FIRM</name>
<protein>
    <recommendedName>
        <fullName evidence="3 4">Small ribosomal subunit protein bS6</fullName>
    </recommendedName>
</protein>
<dbReference type="GO" id="GO:0070181">
    <property type="term" value="F:small ribosomal subunit rRNA binding"/>
    <property type="evidence" value="ECO:0007669"/>
    <property type="project" value="TreeGrafter"/>
</dbReference>
<dbReference type="GO" id="GO:0005840">
    <property type="term" value="C:ribosome"/>
    <property type="evidence" value="ECO:0007669"/>
    <property type="project" value="UniProtKB-KW"/>
</dbReference>
<proteinExistence type="inferred from homology"/>
<dbReference type="Proteomes" id="UP000199208">
    <property type="component" value="Unassembled WGS sequence"/>
</dbReference>
<comment type="function">
    <text evidence="2 4">Binds together with bS18 to 16S ribosomal RNA.</text>
</comment>
<dbReference type="SUPFAM" id="SSF54995">
    <property type="entry name" value="Ribosomal protein S6"/>
    <property type="match status" value="1"/>
</dbReference>
<keyword evidence="4 5" id="KW-0689">Ribosomal protein</keyword>
<evidence type="ECO:0000256" key="4">
    <source>
        <dbReference type="HAMAP-Rule" id="MF_00360"/>
    </source>
</evidence>
<organism evidence="5 6">
    <name type="scientific">Acidaminobacter hydrogenoformans DSM 2784</name>
    <dbReference type="NCBI Taxonomy" id="1120920"/>
    <lineage>
        <taxon>Bacteria</taxon>
        <taxon>Bacillati</taxon>
        <taxon>Bacillota</taxon>
        <taxon>Clostridia</taxon>
        <taxon>Peptostreptococcales</taxon>
        <taxon>Acidaminobacteraceae</taxon>
        <taxon>Acidaminobacter</taxon>
    </lineage>
</organism>
<dbReference type="HAMAP" id="MF_00360">
    <property type="entry name" value="Ribosomal_bS6"/>
    <property type="match status" value="1"/>
</dbReference>
<dbReference type="InterPro" id="IPR000529">
    <property type="entry name" value="Ribosomal_bS6"/>
</dbReference>
<evidence type="ECO:0000313" key="5">
    <source>
        <dbReference type="EMBL" id="SCZ76620.1"/>
    </source>
</evidence>
<sequence length="95" mass="11366">MRNYETIFILKPTLEEEVRKELINKFTSIISADGEVEKIEEWGNRKLAYEIEKFRDGYYVLVNFKAAPTLPMELERNYRIADDVIRYMIVNLDDK</sequence>
<accession>A0A1G5RS00</accession>
<dbReference type="Gene3D" id="3.30.70.60">
    <property type="match status" value="1"/>
</dbReference>
<dbReference type="OrthoDB" id="9812702at2"/>
<gene>
    <name evidence="4" type="primary">rpsF</name>
    <name evidence="5" type="ORF">SAMN03080599_00334</name>
</gene>
<dbReference type="GO" id="GO:0005737">
    <property type="term" value="C:cytoplasm"/>
    <property type="evidence" value="ECO:0007669"/>
    <property type="project" value="UniProtKB-ARBA"/>
</dbReference>
<dbReference type="RefSeq" id="WP_092589140.1">
    <property type="nucleotide sequence ID" value="NZ_FMWL01000001.1"/>
</dbReference>
<evidence type="ECO:0000313" key="6">
    <source>
        <dbReference type="Proteomes" id="UP000199208"/>
    </source>
</evidence>
<reference evidence="5 6" key="1">
    <citation type="submission" date="2016-10" db="EMBL/GenBank/DDBJ databases">
        <authorList>
            <person name="de Groot N.N."/>
        </authorList>
    </citation>
    <scope>NUCLEOTIDE SEQUENCE [LARGE SCALE GENOMIC DNA]</scope>
    <source>
        <strain evidence="5 6">DSM 2784</strain>
    </source>
</reference>
<evidence type="ECO:0000256" key="1">
    <source>
        <dbReference type="ARBA" id="ARBA00009512"/>
    </source>
</evidence>
<dbReference type="InterPro" id="IPR035980">
    <property type="entry name" value="Ribosomal_bS6_sf"/>
</dbReference>
<keyword evidence="4" id="KW-0699">rRNA-binding</keyword>
<comment type="similarity">
    <text evidence="1 4">Belongs to the bacterial ribosomal protein bS6 family.</text>
</comment>
<keyword evidence="6" id="KW-1185">Reference proteome</keyword>
<dbReference type="InterPro" id="IPR020814">
    <property type="entry name" value="Ribosomal_S6_plastid/chlpt"/>
</dbReference>
<dbReference type="GO" id="GO:0006412">
    <property type="term" value="P:translation"/>
    <property type="evidence" value="ECO:0007669"/>
    <property type="project" value="UniProtKB-UniRule"/>
</dbReference>
<dbReference type="CDD" id="cd00473">
    <property type="entry name" value="bS6"/>
    <property type="match status" value="1"/>
</dbReference>
<evidence type="ECO:0000256" key="3">
    <source>
        <dbReference type="ARBA" id="ARBA00035294"/>
    </source>
</evidence>
<keyword evidence="4" id="KW-0687">Ribonucleoprotein</keyword>
<keyword evidence="4" id="KW-0694">RNA-binding</keyword>
<dbReference type="Pfam" id="PF01250">
    <property type="entry name" value="Ribosomal_S6"/>
    <property type="match status" value="1"/>
</dbReference>
<dbReference type="EMBL" id="FMWL01000001">
    <property type="protein sequence ID" value="SCZ76620.1"/>
    <property type="molecule type" value="Genomic_DNA"/>
</dbReference>